<organism evidence="2 3">
    <name type="scientific">Bordetella trematum</name>
    <dbReference type="NCBI Taxonomy" id="123899"/>
    <lineage>
        <taxon>Bacteria</taxon>
        <taxon>Pseudomonadati</taxon>
        <taxon>Pseudomonadota</taxon>
        <taxon>Betaproteobacteria</taxon>
        <taxon>Burkholderiales</taxon>
        <taxon>Alcaligenaceae</taxon>
        <taxon>Bordetella</taxon>
    </lineage>
</organism>
<dbReference type="KEGG" id="btrm:SAMEA390648704044"/>
<dbReference type="STRING" id="123899.SAMEA3906487_04044"/>
<evidence type="ECO:0000313" key="3">
    <source>
        <dbReference type="Proteomes" id="UP000076825"/>
    </source>
</evidence>
<gene>
    <name evidence="2" type="ORF">SAMEA3906487_04044</name>
</gene>
<dbReference type="RefSeq" id="WP_127070865.1">
    <property type="nucleotide sequence ID" value="NZ_CP016340.1"/>
</dbReference>
<evidence type="ECO:0000256" key="1">
    <source>
        <dbReference type="SAM" id="MobiDB-lite"/>
    </source>
</evidence>
<dbReference type="GeneID" id="56588739"/>
<feature type="region of interest" description="Disordered" evidence="1">
    <location>
        <begin position="77"/>
        <end position="101"/>
    </location>
</feature>
<dbReference type="OrthoDB" id="8641982at2"/>
<dbReference type="Proteomes" id="UP000076825">
    <property type="component" value="Chromosome 1"/>
</dbReference>
<name>A0A157LKX7_9BORD</name>
<protein>
    <recommendedName>
        <fullName evidence="4">Type IV pilus assembly protein</fullName>
    </recommendedName>
</protein>
<proteinExistence type="predicted"/>
<dbReference type="AlphaFoldDB" id="A0A157LKX7"/>
<accession>A0A157LKX7</accession>
<reference evidence="2 3" key="1">
    <citation type="submission" date="2016-04" db="EMBL/GenBank/DDBJ databases">
        <authorList>
            <consortium name="Pathogen Informatics"/>
        </authorList>
    </citation>
    <scope>NUCLEOTIDE SEQUENCE [LARGE SCALE GENOMIC DNA]</scope>
    <source>
        <strain evidence="2 3">H044680328</strain>
    </source>
</reference>
<sequence>MPRPWISLEPASKLRRTGLLIALWVAGFDVQAAPPAVESAGTPDSDAALLQQSAPPQVPADVLREDIDQWLRRELDAPKAPVDPGPGVAPGPAAEAPASPEAASGGAMIRLHSLYGVGQRLIAEFTVAGLRMRAQQGLERVRSQYADLGQPAYVLHAVQWPCVQLQRPDGTLVEACLLSPGDDHD</sequence>
<keyword evidence="3" id="KW-1185">Reference proteome</keyword>
<dbReference type="EMBL" id="LT546645">
    <property type="protein sequence ID" value="SAI74114.1"/>
    <property type="molecule type" value="Genomic_DNA"/>
</dbReference>
<dbReference type="PATRIC" id="fig|123899.6.peg.4041"/>
<feature type="compositionally biased region" description="Low complexity" evidence="1">
    <location>
        <begin position="90"/>
        <end position="101"/>
    </location>
</feature>
<evidence type="ECO:0008006" key="4">
    <source>
        <dbReference type="Google" id="ProtNLM"/>
    </source>
</evidence>
<evidence type="ECO:0000313" key="2">
    <source>
        <dbReference type="EMBL" id="SAI74114.1"/>
    </source>
</evidence>